<evidence type="ECO:0000313" key="1">
    <source>
        <dbReference type="EMBL" id="QJA55824.1"/>
    </source>
</evidence>
<protein>
    <submittedName>
        <fullName evidence="2">Uncharacterized protein</fullName>
    </submittedName>
</protein>
<proteinExistence type="predicted"/>
<organism evidence="2">
    <name type="scientific">viral metagenome</name>
    <dbReference type="NCBI Taxonomy" id="1070528"/>
    <lineage>
        <taxon>unclassified sequences</taxon>
        <taxon>metagenomes</taxon>
        <taxon>organismal metagenomes</taxon>
    </lineage>
</organism>
<accession>A0A6M3JUH2</accession>
<sequence length="59" mass="6753">MVTKEQIETLKKKLDECEKAAKIAELTLRLTKAFLVAVEKEEKARRGDVSYKGEKLSKE</sequence>
<name>A0A6M3JUH2_9ZZZZ</name>
<reference evidence="2" key="1">
    <citation type="submission" date="2020-03" db="EMBL/GenBank/DDBJ databases">
        <title>The deep terrestrial virosphere.</title>
        <authorList>
            <person name="Holmfeldt K."/>
            <person name="Nilsson E."/>
            <person name="Simone D."/>
            <person name="Lopez-Fernandez M."/>
            <person name="Wu X."/>
            <person name="de Brujin I."/>
            <person name="Lundin D."/>
            <person name="Andersson A."/>
            <person name="Bertilsson S."/>
            <person name="Dopson M."/>
        </authorList>
    </citation>
    <scope>NUCLEOTIDE SEQUENCE</scope>
    <source>
        <strain evidence="2">MM415A02797</strain>
        <strain evidence="1">MM415B01983</strain>
    </source>
</reference>
<dbReference type="AlphaFoldDB" id="A0A6M3JUH2"/>
<dbReference type="EMBL" id="MT141943">
    <property type="protein sequence ID" value="QJA72337.1"/>
    <property type="molecule type" value="Genomic_DNA"/>
</dbReference>
<evidence type="ECO:0000313" key="2">
    <source>
        <dbReference type="EMBL" id="QJA72337.1"/>
    </source>
</evidence>
<gene>
    <name evidence="2" type="ORF">MM415A02797_0010</name>
    <name evidence="1" type="ORF">MM415B01983_0005</name>
</gene>
<dbReference type="EMBL" id="MT141184">
    <property type="protein sequence ID" value="QJA55824.1"/>
    <property type="molecule type" value="Genomic_DNA"/>
</dbReference>